<keyword evidence="2" id="KW-1185">Reference proteome</keyword>
<organism evidence="1 2">
    <name type="scientific">Kitasatospora cystarginea</name>
    <dbReference type="NCBI Taxonomy" id="58350"/>
    <lineage>
        <taxon>Bacteria</taxon>
        <taxon>Bacillati</taxon>
        <taxon>Actinomycetota</taxon>
        <taxon>Actinomycetes</taxon>
        <taxon>Kitasatosporales</taxon>
        <taxon>Streptomycetaceae</taxon>
        <taxon>Kitasatospora</taxon>
    </lineage>
</organism>
<sequence>MPEEIEKADKVGSVSQSRYEQIVAQLREVVAAQSRGQFTIGDGALEIEPMREVGGSQSALPGQDLFTVRQSLARLAEDIGLTYKTVETLRWVASKWPQARRQAGVSWTVHRILAGIADEQERFAAILTPPPGKKRWTPDEANRRVGRQVENPITPQEKISAIHTLARDEEVAAIVTSDFLRRPAVVAQVKSEDKVRVVEELTRDETVAAEVTTGLLRRPDVAFKAMADNVARHQVNHAQVERGRQAREHFEQTSPIAPAVRQIDRSAEFLDLVTACHAFVAAAGRVVPGLRDRQLSADEQAIIHERIAACRATLDWIETAVDTGKVDVDGELARLLQGE</sequence>
<comment type="caution">
    <text evidence="1">The sequence shown here is derived from an EMBL/GenBank/DDBJ whole genome shotgun (WGS) entry which is preliminary data.</text>
</comment>
<accession>A0ABP5S1T4</accession>
<protein>
    <submittedName>
        <fullName evidence="1">DUF6192 family protein</fullName>
    </submittedName>
</protein>
<dbReference type="RefSeq" id="WP_344641612.1">
    <property type="nucleotide sequence ID" value="NZ_BAAATR010000128.1"/>
</dbReference>
<evidence type="ECO:0000313" key="2">
    <source>
        <dbReference type="Proteomes" id="UP001500305"/>
    </source>
</evidence>
<reference evidence="2" key="1">
    <citation type="journal article" date="2019" name="Int. J. Syst. Evol. Microbiol.">
        <title>The Global Catalogue of Microorganisms (GCM) 10K type strain sequencing project: providing services to taxonomists for standard genome sequencing and annotation.</title>
        <authorList>
            <consortium name="The Broad Institute Genomics Platform"/>
            <consortium name="The Broad Institute Genome Sequencing Center for Infectious Disease"/>
            <person name="Wu L."/>
            <person name="Ma J."/>
        </authorList>
    </citation>
    <scope>NUCLEOTIDE SEQUENCE [LARGE SCALE GENOMIC DNA]</scope>
    <source>
        <strain evidence="2">JCM 7356</strain>
    </source>
</reference>
<name>A0ABP5S1T4_9ACTN</name>
<dbReference type="EMBL" id="BAAATR010000128">
    <property type="protein sequence ID" value="GAA2283709.1"/>
    <property type="molecule type" value="Genomic_DNA"/>
</dbReference>
<gene>
    <name evidence="1" type="ORF">GCM10010430_81230</name>
</gene>
<proteinExistence type="predicted"/>
<evidence type="ECO:0000313" key="1">
    <source>
        <dbReference type="EMBL" id="GAA2283709.1"/>
    </source>
</evidence>
<dbReference type="InterPro" id="IPR045683">
    <property type="entry name" value="DUF6192"/>
</dbReference>
<dbReference type="Proteomes" id="UP001500305">
    <property type="component" value="Unassembled WGS sequence"/>
</dbReference>
<dbReference type="Pfam" id="PF19691">
    <property type="entry name" value="DUF6192"/>
    <property type="match status" value="1"/>
</dbReference>